<dbReference type="EMBL" id="CCYD01001204">
    <property type="protein sequence ID" value="CEG44489.1"/>
    <property type="molecule type" value="Genomic_DNA"/>
</dbReference>
<evidence type="ECO:0000313" key="3">
    <source>
        <dbReference type="Proteomes" id="UP000054928"/>
    </source>
</evidence>
<sequence>MESQLDVLDSSDNSTVHDVNTSSKIGFPLPFIEQVGNAILAIYIPLVFMLVLGKSPFTKKSVCRPYLLRYQRFQYAYFALAILYPYYKALYDSTSPPYRKFTVIMLPIWKFGAKYFVLSATRELEDLMPQILSFTVDLYSTLFMSVCMSSAGSLLLSASFIVADLGLTLLEFRELRANAFAVVQLLNQQRLSQGYLQPALSTETPDLLAMILAVSRDPRASNVVSMRGVRLHACLPHPLPEDRAIQLQVLAASGSYRQNVTNNTRLARQRNLMSRSFRKTSIQPIEPNFESVATKQSAQKAAHCSGVSDSKTTKGIRSEQLVLQGLQLLFHCEYLALVEYIECVVPTVYAVYKSSLELLPNIVYYPGGPGNWGTFAISNIVLFALMEIGSFLFFYHFIHRKFKVSPLYQVAFVFETQVNQVQSMLYISLVLLLSYELAHHGVDFTFQFNWIR</sequence>
<dbReference type="GeneID" id="36395906"/>
<reference evidence="3" key="1">
    <citation type="submission" date="2014-09" db="EMBL/GenBank/DDBJ databases">
        <authorList>
            <person name="Sharma Rahul"/>
            <person name="Thines Marco"/>
        </authorList>
    </citation>
    <scope>NUCLEOTIDE SEQUENCE [LARGE SCALE GENOMIC DNA]</scope>
</reference>
<name>A0A0P1ASS0_PLAHL</name>
<feature type="transmembrane region" description="Helical" evidence="1">
    <location>
        <begin position="31"/>
        <end position="52"/>
    </location>
</feature>
<dbReference type="OrthoDB" id="121624at2759"/>
<protein>
    <submittedName>
        <fullName evidence="2">Uncharacterized protein</fullName>
    </submittedName>
</protein>
<evidence type="ECO:0000313" key="2">
    <source>
        <dbReference type="EMBL" id="CEG44489.1"/>
    </source>
</evidence>
<feature type="transmembrane region" description="Helical" evidence="1">
    <location>
        <begin position="73"/>
        <end position="91"/>
    </location>
</feature>
<dbReference type="OMA" id="TNDQWER"/>
<keyword evidence="3" id="KW-1185">Reference proteome</keyword>
<accession>A0A0P1ASS0</accession>
<keyword evidence="1" id="KW-0812">Transmembrane</keyword>
<dbReference type="RefSeq" id="XP_024580858.1">
    <property type="nucleotide sequence ID" value="XM_024730597.1"/>
</dbReference>
<organism evidence="2 3">
    <name type="scientific">Plasmopara halstedii</name>
    <name type="common">Downy mildew of sunflower</name>
    <dbReference type="NCBI Taxonomy" id="4781"/>
    <lineage>
        <taxon>Eukaryota</taxon>
        <taxon>Sar</taxon>
        <taxon>Stramenopiles</taxon>
        <taxon>Oomycota</taxon>
        <taxon>Peronosporomycetes</taxon>
        <taxon>Peronosporales</taxon>
        <taxon>Peronosporaceae</taxon>
        <taxon>Plasmopara</taxon>
    </lineage>
</organism>
<proteinExistence type="predicted"/>
<keyword evidence="1" id="KW-1133">Transmembrane helix</keyword>
<keyword evidence="1" id="KW-0472">Membrane</keyword>
<feature type="transmembrane region" description="Helical" evidence="1">
    <location>
        <begin position="372"/>
        <end position="395"/>
    </location>
</feature>
<dbReference type="AlphaFoldDB" id="A0A0P1ASS0"/>
<evidence type="ECO:0000256" key="1">
    <source>
        <dbReference type="SAM" id="Phobius"/>
    </source>
</evidence>
<feature type="transmembrane region" description="Helical" evidence="1">
    <location>
        <begin position="142"/>
        <end position="167"/>
    </location>
</feature>
<dbReference type="Proteomes" id="UP000054928">
    <property type="component" value="Unassembled WGS sequence"/>
</dbReference>